<feature type="transmembrane region" description="Helical" evidence="7">
    <location>
        <begin position="6"/>
        <end position="39"/>
    </location>
</feature>
<dbReference type="Proteomes" id="UP001597301">
    <property type="component" value="Unassembled WGS sequence"/>
</dbReference>
<feature type="transmembrane region" description="Helical" evidence="7">
    <location>
        <begin position="146"/>
        <end position="170"/>
    </location>
</feature>
<keyword evidence="2" id="KW-1003">Cell membrane</keyword>
<evidence type="ECO:0000256" key="2">
    <source>
        <dbReference type="ARBA" id="ARBA00022475"/>
    </source>
</evidence>
<dbReference type="NCBIfam" id="TIGR00786">
    <property type="entry name" value="dctM"/>
    <property type="match status" value="1"/>
</dbReference>
<evidence type="ECO:0000256" key="3">
    <source>
        <dbReference type="ARBA" id="ARBA00022519"/>
    </source>
</evidence>
<evidence type="ECO:0000256" key="5">
    <source>
        <dbReference type="ARBA" id="ARBA00022989"/>
    </source>
</evidence>
<dbReference type="RefSeq" id="WP_380772815.1">
    <property type="nucleotide sequence ID" value="NZ_JBHUEO010000011.1"/>
</dbReference>
<feature type="transmembrane region" description="Helical" evidence="7">
    <location>
        <begin position="101"/>
        <end position="125"/>
    </location>
</feature>
<gene>
    <name evidence="9" type="ORF">ACFSCZ_05625</name>
</gene>
<feature type="transmembrane region" description="Helical" evidence="7">
    <location>
        <begin position="224"/>
        <end position="246"/>
    </location>
</feature>
<keyword evidence="5 7" id="KW-1133">Transmembrane helix</keyword>
<sequence>MNWVETLIIIVAALLLLLMIRTPVAIAFTFLNIITAIFIWGGEAGLIHVIQSIEGSLTSFSLVPIPLFIFMGEMMFQSGIAPKMIEAVDKWFGRLPGRLSLMTVAGGTLLSTLTGSSMGSTAILGSTMLPDMRNKGYKDPMTIGPILASGVLAAMIPPSSMGVLLASMGGLSIGDFLIAIIVPGLLMATIAAVYLIIRAIIQPDLAPTYEIKHISLKEKLSHTVIYILPLGLIIFLVIGLIFLGIATPTESAALGTLGSAILAAFHGRLNMETMKKSLVGTIKITGKILFVIAGSRLFSEILSFTGVTRNLISIVQDINLAPIFILLMLIAILLVLGLFMDGLSILMISLPIYMPIAGALGFDPLWFGVLILVCIEIGFISPPFGLGLFVMKSVTKDTSMGRIYAAAFPFVALYLAVIALIILFPDIALWLPSIMSD</sequence>
<dbReference type="PANTHER" id="PTHR33362:SF5">
    <property type="entry name" value="C4-DICARBOXYLATE TRAP TRANSPORTER LARGE PERMEASE PROTEIN DCTM"/>
    <property type="match status" value="1"/>
</dbReference>
<feature type="transmembrane region" description="Helical" evidence="7">
    <location>
        <begin position="343"/>
        <end position="360"/>
    </location>
</feature>
<dbReference type="InterPro" id="IPR010656">
    <property type="entry name" value="DctM"/>
</dbReference>
<comment type="subcellular location">
    <subcellularLocation>
        <location evidence="1">Cell inner membrane</location>
        <topology evidence="1">Multi-pass membrane protein</topology>
    </subcellularLocation>
</comment>
<evidence type="ECO:0000256" key="1">
    <source>
        <dbReference type="ARBA" id="ARBA00004429"/>
    </source>
</evidence>
<dbReference type="PIRSF" id="PIRSF006066">
    <property type="entry name" value="HI0050"/>
    <property type="match status" value="1"/>
</dbReference>
<feature type="domain" description="TRAP C4-dicarboxylate transport system permease DctM subunit" evidence="8">
    <location>
        <begin position="12"/>
        <end position="426"/>
    </location>
</feature>
<reference evidence="10" key="1">
    <citation type="journal article" date="2019" name="Int. J. Syst. Evol. Microbiol.">
        <title>The Global Catalogue of Microorganisms (GCM) 10K type strain sequencing project: providing services to taxonomists for standard genome sequencing and annotation.</title>
        <authorList>
            <consortium name="The Broad Institute Genomics Platform"/>
            <consortium name="The Broad Institute Genome Sequencing Center for Infectious Disease"/>
            <person name="Wu L."/>
            <person name="Ma J."/>
        </authorList>
    </citation>
    <scope>NUCLEOTIDE SEQUENCE [LARGE SCALE GENOMIC DNA]</scope>
    <source>
        <strain evidence="10">CGMCC 1.12295</strain>
    </source>
</reference>
<feature type="transmembrane region" description="Helical" evidence="7">
    <location>
        <begin position="403"/>
        <end position="431"/>
    </location>
</feature>
<accession>A0ABW4KDG5</accession>
<protein>
    <submittedName>
        <fullName evidence="9">TRAP transporter large permease subunit</fullName>
    </submittedName>
</protein>
<dbReference type="InterPro" id="IPR004681">
    <property type="entry name" value="TRAP_DctM"/>
</dbReference>
<feature type="transmembrane region" description="Helical" evidence="7">
    <location>
        <begin position="252"/>
        <end position="271"/>
    </location>
</feature>
<dbReference type="PANTHER" id="PTHR33362">
    <property type="entry name" value="SIALIC ACID TRAP TRANSPORTER PERMEASE PROTEIN SIAT-RELATED"/>
    <property type="match status" value="1"/>
</dbReference>
<keyword evidence="10" id="KW-1185">Reference proteome</keyword>
<keyword evidence="6 7" id="KW-0472">Membrane</keyword>
<feature type="transmembrane region" description="Helical" evidence="7">
    <location>
        <begin position="60"/>
        <end position="81"/>
    </location>
</feature>
<keyword evidence="4 7" id="KW-0812">Transmembrane</keyword>
<feature type="transmembrane region" description="Helical" evidence="7">
    <location>
        <begin position="366"/>
        <end position="391"/>
    </location>
</feature>
<feature type="transmembrane region" description="Helical" evidence="7">
    <location>
        <begin position="318"/>
        <end position="336"/>
    </location>
</feature>
<proteinExistence type="predicted"/>
<evidence type="ECO:0000256" key="6">
    <source>
        <dbReference type="ARBA" id="ARBA00023136"/>
    </source>
</evidence>
<evidence type="ECO:0000256" key="4">
    <source>
        <dbReference type="ARBA" id="ARBA00022692"/>
    </source>
</evidence>
<name>A0ABW4KDG5_9BACI</name>
<evidence type="ECO:0000313" key="10">
    <source>
        <dbReference type="Proteomes" id="UP001597301"/>
    </source>
</evidence>
<comment type="caution">
    <text evidence="9">The sequence shown here is derived from an EMBL/GenBank/DDBJ whole genome shotgun (WGS) entry which is preliminary data.</text>
</comment>
<evidence type="ECO:0000259" key="8">
    <source>
        <dbReference type="Pfam" id="PF06808"/>
    </source>
</evidence>
<evidence type="ECO:0000313" key="9">
    <source>
        <dbReference type="EMBL" id="MFD1706235.1"/>
    </source>
</evidence>
<dbReference type="Pfam" id="PF06808">
    <property type="entry name" value="DctM"/>
    <property type="match status" value="1"/>
</dbReference>
<feature type="transmembrane region" description="Helical" evidence="7">
    <location>
        <begin position="278"/>
        <end position="298"/>
    </location>
</feature>
<organism evidence="9 10">
    <name type="scientific">Siminovitchia sediminis</name>
    <dbReference type="NCBI Taxonomy" id="1274353"/>
    <lineage>
        <taxon>Bacteria</taxon>
        <taxon>Bacillati</taxon>
        <taxon>Bacillota</taxon>
        <taxon>Bacilli</taxon>
        <taxon>Bacillales</taxon>
        <taxon>Bacillaceae</taxon>
        <taxon>Siminovitchia</taxon>
    </lineage>
</organism>
<dbReference type="EMBL" id="JBHUEO010000011">
    <property type="protein sequence ID" value="MFD1706235.1"/>
    <property type="molecule type" value="Genomic_DNA"/>
</dbReference>
<keyword evidence="3" id="KW-0997">Cell inner membrane</keyword>
<feature type="transmembrane region" description="Helical" evidence="7">
    <location>
        <begin position="176"/>
        <end position="197"/>
    </location>
</feature>
<evidence type="ECO:0000256" key="7">
    <source>
        <dbReference type="SAM" id="Phobius"/>
    </source>
</evidence>